<evidence type="ECO:0000313" key="1">
    <source>
        <dbReference type="EMBL" id="KYN39396.1"/>
    </source>
</evidence>
<sequence>LFHLKNIPLNMRGNFSFQLDFNVLLTMAEVLDWLNIHIPRIWIDRAGPVAWPSRSPDLIPLNFFVWDILKQKVYAVPVNDLQSLKQRIVQACEEITGAQCQSATRSLIDRCNACFRARDYHFEQNI</sequence>
<evidence type="ECO:0000313" key="2">
    <source>
        <dbReference type="Proteomes" id="UP000078541"/>
    </source>
</evidence>
<dbReference type="InterPro" id="IPR036397">
    <property type="entry name" value="RNaseH_sf"/>
</dbReference>
<proteinExistence type="predicted"/>
<dbReference type="Proteomes" id="UP000078541">
    <property type="component" value="Unassembled WGS sequence"/>
</dbReference>
<feature type="non-terminal residue" evidence="1">
    <location>
        <position position="1"/>
    </location>
</feature>
<dbReference type="EMBL" id="KQ981607">
    <property type="protein sequence ID" value="KYN39396.1"/>
    <property type="molecule type" value="Genomic_DNA"/>
</dbReference>
<organism evidence="1 2">
    <name type="scientific">Trachymyrmex septentrionalis</name>
    <dbReference type="NCBI Taxonomy" id="34720"/>
    <lineage>
        <taxon>Eukaryota</taxon>
        <taxon>Metazoa</taxon>
        <taxon>Ecdysozoa</taxon>
        <taxon>Arthropoda</taxon>
        <taxon>Hexapoda</taxon>
        <taxon>Insecta</taxon>
        <taxon>Pterygota</taxon>
        <taxon>Neoptera</taxon>
        <taxon>Endopterygota</taxon>
        <taxon>Hymenoptera</taxon>
        <taxon>Apocrita</taxon>
        <taxon>Aculeata</taxon>
        <taxon>Formicoidea</taxon>
        <taxon>Formicidae</taxon>
        <taxon>Myrmicinae</taxon>
        <taxon>Trachymyrmex</taxon>
    </lineage>
</organism>
<dbReference type="Gene3D" id="3.30.420.10">
    <property type="entry name" value="Ribonuclease H-like superfamily/Ribonuclease H"/>
    <property type="match status" value="1"/>
</dbReference>
<dbReference type="PANTHER" id="PTHR47326">
    <property type="entry name" value="TRANSPOSABLE ELEMENT TC3 TRANSPOSASE-LIKE PROTEIN"/>
    <property type="match status" value="1"/>
</dbReference>
<dbReference type="AlphaFoldDB" id="A0A151JX79"/>
<name>A0A151JX79_9HYME</name>
<dbReference type="GO" id="GO:0003676">
    <property type="term" value="F:nucleic acid binding"/>
    <property type="evidence" value="ECO:0007669"/>
    <property type="project" value="InterPro"/>
</dbReference>
<accession>A0A151JX79</accession>
<reference evidence="1 2" key="1">
    <citation type="submission" date="2016-03" db="EMBL/GenBank/DDBJ databases">
        <title>Trachymyrmex septentrionalis WGS genome.</title>
        <authorList>
            <person name="Nygaard S."/>
            <person name="Hu H."/>
            <person name="Boomsma J."/>
            <person name="Zhang G."/>
        </authorList>
    </citation>
    <scope>NUCLEOTIDE SEQUENCE [LARGE SCALE GENOMIC DNA]</scope>
    <source>
        <strain evidence="1">Tsep2-gDNA-1</strain>
        <tissue evidence="1">Whole body</tissue>
    </source>
</reference>
<protein>
    <submittedName>
        <fullName evidence="1">Uncharacterized protein</fullName>
    </submittedName>
</protein>
<keyword evidence="2" id="KW-1185">Reference proteome</keyword>
<dbReference type="PANTHER" id="PTHR47326:SF1">
    <property type="entry name" value="HTH PSQ-TYPE DOMAIN-CONTAINING PROTEIN"/>
    <property type="match status" value="1"/>
</dbReference>
<dbReference type="STRING" id="34720.A0A151JX79"/>
<gene>
    <name evidence="1" type="ORF">ALC56_06216</name>
</gene>